<dbReference type="InterPro" id="IPR029044">
    <property type="entry name" value="Nucleotide-diphossugar_trans"/>
</dbReference>
<keyword evidence="1" id="KW-0808">Transferase</keyword>
<gene>
    <name evidence="1" type="ORF">HXK26_07200</name>
</gene>
<organism evidence="1 2">
    <name type="scientific">Lancefieldella rimae</name>
    <dbReference type="NCBI Taxonomy" id="1383"/>
    <lineage>
        <taxon>Bacteria</taxon>
        <taxon>Bacillati</taxon>
        <taxon>Actinomycetota</taxon>
        <taxon>Coriobacteriia</taxon>
        <taxon>Coriobacteriales</taxon>
        <taxon>Atopobiaceae</taxon>
        <taxon>Lancefieldella</taxon>
    </lineage>
</organism>
<proteinExistence type="predicted"/>
<accession>A0A930YSA0</accession>
<dbReference type="Gene3D" id="3.90.550.10">
    <property type="entry name" value="Spore Coat Polysaccharide Biosynthesis Protein SpsA, Chain A"/>
    <property type="match status" value="1"/>
</dbReference>
<name>A0A930YSA0_9ACTN</name>
<sequence>VGKGGSDTYAMVGLSYFSTPDAKRLARFMHDAYKESGHEQLFWDDVVNNHIVEFDLSIRPVEARQIVELDSVAELAAFDHSYEYLLRS</sequence>
<feature type="non-terminal residue" evidence="1">
    <location>
        <position position="1"/>
    </location>
</feature>
<dbReference type="EMBL" id="JABZGW010000386">
    <property type="protein sequence ID" value="MBF4808461.1"/>
    <property type="molecule type" value="Genomic_DNA"/>
</dbReference>
<dbReference type="GO" id="GO:0016301">
    <property type="term" value="F:kinase activity"/>
    <property type="evidence" value="ECO:0007669"/>
    <property type="project" value="UniProtKB-KW"/>
</dbReference>
<evidence type="ECO:0000313" key="2">
    <source>
        <dbReference type="Proteomes" id="UP000698335"/>
    </source>
</evidence>
<comment type="caution">
    <text evidence="1">The sequence shown here is derived from an EMBL/GenBank/DDBJ whole genome shotgun (WGS) entry which is preliminary data.</text>
</comment>
<dbReference type="AlphaFoldDB" id="A0A930YSA0"/>
<keyword evidence="1" id="KW-0418">Kinase</keyword>
<protein>
    <submittedName>
        <fullName evidence="1">Choline kinase</fullName>
    </submittedName>
</protein>
<evidence type="ECO:0000313" key="1">
    <source>
        <dbReference type="EMBL" id="MBF4808461.1"/>
    </source>
</evidence>
<reference evidence="1" key="1">
    <citation type="submission" date="2020-04" db="EMBL/GenBank/DDBJ databases">
        <title>Deep metagenomics examines the oral microbiome during advanced dental caries in children, revealing novel taxa and co-occurrences with host molecules.</title>
        <authorList>
            <person name="Baker J.L."/>
            <person name="Morton J.T."/>
            <person name="Dinis M."/>
            <person name="Alvarez R."/>
            <person name="Tran N.C."/>
            <person name="Knight R."/>
            <person name="Edlund A."/>
        </authorList>
    </citation>
    <scope>NUCLEOTIDE SEQUENCE</scope>
    <source>
        <strain evidence="1">JCVI_38_bin.5</strain>
    </source>
</reference>
<dbReference type="Proteomes" id="UP000698335">
    <property type="component" value="Unassembled WGS sequence"/>
</dbReference>